<feature type="binding site" evidence="6">
    <location>
        <position position="24"/>
    </location>
    <ligand>
        <name>Na(+)</name>
        <dbReference type="ChEBI" id="CHEBI:29101"/>
        <label>1</label>
    </ligand>
</feature>
<dbReference type="InParanoid" id="A7REU2"/>
<feature type="transmembrane region" description="Helical" evidence="8">
    <location>
        <begin position="472"/>
        <end position="498"/>
    </location>
</feature>
<evidence type="ECO:0000256" key="1">
    <source>
        <dbReference type="ARBA" id="ARBA00004141"/>
    </source>
</evidence>
<dbReference type="eggNOG" id="KOG3659">
    <property type="taxonomic scope" value="Eukaryota"/>
</dbReference>
<evidence type="ECO:0000256" key="3">
    <source>
        <dbReference type="ARBA" id="ARBA00022692"/>
    </source>
</evidence>
<dbReference type="GO" id="GO:0005886">
    <property type="term" value="C:plasma membrane"/>
    <property type="evidence" value="ECO:0000318"/>
    <property type="project" value="GO_Central"/>
</dbReference>
<feature type="binding site" evidence="6">
    <location>
        <position position="251"/>
    </location>
    <ligand>
        <name>Na(+)</name>
        <dbReference type="ChEBI" id="CHEBI:29101"/>
        <label>1</label>
    </ligand>
</feature>
<feature type="binding site" evidence="6">
    <location>
        <position position="19"/>
    </location>
    <ligand>
        <name>Na(+)</name>
        <dbReference type="ChEBI" id="CHEBI:29101"/>
        <label>1</label>
    </ligand>
</feature>
<feature type="transmembrane region" description="Helical" evidence="8">
    <location>
        <begin position="166"/>
        <end position="185"/>
    </location>
</feature>
<comment type="subcellular location">
    <subcellularLocation>
        <location evidence="1">Membrane</location>
        <topology evidence="1">Multi-pass membrane protein</topology>
    </subcellularLocation>
</comment>
<dbReference type="PhylomeDB" id="A7REU2"/>
<dbReference type="GO" id="GO:0035725">
    <property type="term" value="P:sodium ion transmembrane transport"/>
    <property type="evidence" value="ECO:0000318"/>
    <property type="project" value="GO_Central"/>
</dbReference>
<dbReference type="InterPro" id="IPR000175">
    <property type="entry name" value="Na/ntran_symport"/>
</dbReference>
<keyword evidence="6" id="KW-0479">Metal-binding</keyword>
<dbReference type="PROSITE" id="PS00610">
    <property type="entry name" value="NA_NEUROTRAN_SYMP_1"/>
    <property type="match status" value="1"/>
</dbReference>
<feature type="transmembrane region" description="Helical" evidence="8">
    <location>
        <begin position="244"/>
        <end position="265"/>
    </location>
</feature>
<evidence type="ECO:0000256" key="2">
    <source>
        <dbReference type="ARBA" id="ARBA00022448"/>
    </source>
</evidence>
<dbReference type="Proteomes" id="UP000001593">
    <property type="component" value="Unassembled WGS sequence"/>
</dbReference>
<feature type="transmembrane region" description="Helical" evidence="8">
    <location>
        <begin position="397"/>
        <end position="418"/>
    </location>
</feature>
<dbReference type="PANTHER" id="PTHR11616:SF182">
    <property type="entry name" value="TRANSPORTER"/>
    <property type="match status" value="1"/>
</dbReference>
<feature type="transmembrane region" description="Helical" evidence="8">
    <location>
        <begin position="357"/>
        <end position="376"/>
    </location>
</feature>
<evidence type="ECO:0000256" key="6">
    <source>
        <dbReference type="PIRSR" id="PIRSR600175-1"/>
    </source>
</evidence>
<feature type="transmembrane region" description="Helical" evidence="8">
    <location>
        <begin position="83"/>
        <end position="111"/>
    </location>
</feature>
<feature type="binding site" evidence="6">
    <location>
        <position position="17"/>
    </location>
    <ligand>
        <name>Na(+)</name>
        <dbReference type="ChEBI" id="CHEBI:29101"/>
        <label>1</label>
    </ligand>
</feature>
<keyword evidence="2 7" id="KW-0813">Transport</keyword>
<gene>
    <name evidence="9" type="ORF">NEMVEDRAFT_v1g79255</name>
</gene>
<dbReference type="EMBL" id="DS469507">
    <property type="protein sequence ID" value="EDO49847.1"/>
    <property type="molecule type" value="Genomic_DNA"/>
</dbReference>
<feature type="transmembrane region" description="Helical" evidence="8">
    <location>
        <begin position="41"/>
        <end position="62"/>
    </location>
</feature>
<organism evidence="9 10">
    <name type="scientific">Nematostella vectensis</name>
    <name type="common">Starlet sea anemone</name>
    <dbReference type="NCBI Taxonomy" id="45351"/>
    <lineage>
        <taxon>Eukaryota</taxon>
        <taxon>Metazoa</taxon>
        <taxon>Cnidaria</taxon>
        <taxon>Anthozoa</taxon>
        <taxon>Hexacorallia</taxon>
        <taxon>Actiniaria</taxon>
        <taxon>Edwardsiidae</taxon>
        <taxon>Nematostella</taxon>
    </lineage>
</organism>
<feature type="non-terminal residue" evidence="9">
    <location>
        <position position="541"/>
    </location>
</feature>
<dbReference type="GO" id="GO:0006865">
    <property type="term" value="P:amino acid transport"/>
    <property type="evidence" value="ECO:0000318"/>
    <property type="project" value="GO_Central"/>
</dbReference>
<dbReference type="OMA" id="CECIGIA"/>
<reference evidence="9 10" key="1">
    <citation type="journal article" date="2007" name="Science">
        <title>Sea anemone genome reveals ancestral eumetazoan gene repertoire and genomic organization.</title>
        <authorList>
            <person name="Putnam N.H."/>
            <person name="Srivastava M."/>
            <person name="Hellsten U."/>
            <person name="Dirks B."/>
            <person name="Chapman J."/>
            <person name="Salamov A."/>
            <person name="Terry A."/>
            <person name="Shapiro H."/>
            <person name="Lindquist E."/>
            <person name="Kapitonov V.V."/>
            <person name="Jurka J."/>
            <person name="Genikhovich G."/>
            <person name="Grigoriev I.V."/>
            <person name="Lucas S.M."/>
            <person name="Steele R.E."/>
            <person name="Finnerty J.R."/>
            <person name="Technau U."/>
            <person name="Martindale M.Q."/>
            <person name="Rokhsar D.S."/>
        </authorList>
    </citation>
    <scope>NUCLEOTIDE SEQUENCE [LARGE SCALE GENOMIC DNA]</scope>
    <source>
        <strain evidence="10">CH2 X CH6</strain>
    </source>
</reference>
<keyword evidence="3 7" id="KW-0812">Transmembrane</keyword>
<feature type="non-terminal residue" evidence="9">
    <location>
        <position position="1"/>
    </location>
</feature>
<dbReference type="PANTHER" id="PTHR11616">
    <property type="entry name" value="SODIUM/CHLORIDE DEPENDENT TRANSPORTER"/>
    <property type="match status" value="1"/>
</dbReference>
<protein>
    <recommendedName>
        <fullName evidence="7">Transporter</fullName>
    </recommendedName>
</protein>
<feature type="binding site" evidence="6">
    <location>
        <position position="373"/>
    </location>
    <ligand>
        <name>Na(+)</name>
        <dbReference type="ChEBI" id="CHEBI:29101"/>
        <label>1</label>
    </ligand>
</feature>
<feature type="binding site" evidence="6">
    <location>
        <position position="20"/>
    </location>
    <ligand>
        <name>Na(+)</name>
        <dbReference type="ChEBI" id="CHEBI:29101"/>
        <label>1</label>
    </ligand>
</feature>
<feature type="transmembrane region" description="Helical" evidence="8">
    <location>
        <begin position="277"/>
        <end position="300"/>
    </location>
</feature>
<dbReference type="AlphaFoldDB" id="A7REU2"/>
<feature type="transmembrane region" description="Helical" evidence="8">
    <location>
        <begin position="12"/>
        <end position="29"/>
    </location>
</feature>
<feature type="binding site" evidence="6">
    <location>
        <position position="369"/>
    </location>
    <ligand>
        <name>Na(+)</name>
        <dbReference type="ChEBI" id="CHEBI:29101"/>
        <label>1</label>
    </ligand>
</feature>
<dbReference type="FunCoup" id="A7REU2">
    <property type="interactions" value="63"/>
</dbReference>
<evidence type="ECO:0000256" key="4">
    <source>
        <dbReference type="ARBA" id="ARBA00022989"/>
    </source>
</evidence>
<evidence type="ECO:0000256" key="5">
    <source>
        <dbReference type="ARBA" id="ARBA00023136"/>
    </source>
</evidence>
<dbReference type="GO" id="GO:0015293">
    <property type="term" value="F:symporter activity"/>
    <property type="evidence" value="ECO:0007669"/>
    <property type="project" value="UniProtKB-KW"/>
</dbReference>
<dbReference type="PRINTS" id="PR00176">
    <property type="entry name" value="NANEUSMPORT"/>
</dbReference>
<feature type="binding site" evidence="6">
    <location>
        <position position="283"/>
    </location>
    <ligand>
        <name>Na(+)</name>
        <dbReference type="ChEBI" id="CHEBI:29101"/>
        <label>1</label>
    </ligand>
</feature>
<dbReference type="GO" id="GO:0046872">
    <property type="term" value="F:metal ion binding"/>
    <property type="evidence" value="ECO:0007669"/>
    <property type="project" value="UniProtKB-KW"/>
</dbReference>
<keyword evidence="7" id="KW-0769">Symport</keyword>
<dbReference type="Pfam" id="PF00209">
    <property type="entry name" value="SNF"/>
    <property type="match status" value="1"/>
</dbReference>
<keyword evidence="4 8" id="KW-1133">Transmembrane helix</keyword>
<comment type="similarity">
    <text evidence="7">Belongs to the sodium:neurotransmitter symporter (SNF) (TC 2.A.22) family.</text>
</comment>
<evidence type="ECO:0000256" key="8">
    <source>
        <dbReference type="SAM" id="Phobius"/>
    </source>
</evidence>
<evidence type="ECO:0000256" key="7">
    <source>
        <dbReference type="RuleBase" id="RU003732"/>
    </source>
</evidence>
<keyword evidence="5 8" id="KW-0472">Membrane</keyword>
<dbReference type="PROSITE" id="PS50267">
    <property type="entry name" value="NA_NEUROTRAN_SYMP_3"/>
    <property type="match status" value="1"/>
</dbReference>
<name>A7REU2_NEMVE</name>
<feature type="transmembrane region" description="Helical" evidence="8">
    <location>
        <begin position="430"/>
        <end position="451"/>
    </location>
</feature>
<feature type="transmembrane region" description="Helical" evidence="8">
    <location>
        <begin position="197"/>
        <end position="215"/>
    </location>
</feature>
<evidence type="ECO:0000313" key="9">
    <source>
        <dbReference type="EMBL" id="EDO49847.1"/>
    </source>
</evidence>
<keyword evidence="10" id="KW-1185">Reference proteome</keyword>
<proteinExistence type="inferred from homology"/>
<keyword evidence="6" id="KW-0915">Sodium</keyword>
<dbReference type="InterPro" id="IPR037272">
    <property type="entry name" value="SNS_sf"/>
</dbReference>
<dbReference type="SUPFAM" id="SSF161070">
    <property type="entry name" value="SNF-like"/>
    <property type="match status" value="1"/>
</dbReference>
<accession>A7REU2</accession>
<feature type="transmembrane region" description="Helical" evidence="8">
    <location>
        <begin position="518"/>
        <end position="540"/>
    </location>
</feature>
<dbReference type="HOGENOM" id="CLU_006855_7_1_1"/>
<dbReference type="CDD" id="cd10332">
    <property type="entry name" value="SLC6sbd-B0AT-like"/>
    <property type="match status" value="1"/>
</dbReference>
<evidence type="ECO:0000313" key="10">
    <source>
        <dbReference type="Proteomes" id="UP000001593"/>
    </source>
</evidence>
<sequence>DRPKWGNKVEFMLATIGFAVGLGNVWRFPYLCQKNGGGAFLIPYTISLALIGIPLFFLELGIGQSVRQGSIGVWNYIHPYLGGVGYASVIVCLLVGMYYNMIIAWCFYYLFASWQTPLPYEHCPKVDTGNGSLIDLPACEMAGRTQYYWYKEAITVSRSIEESGGIAWHLALSLLLAWVVVWLCLMRGIQSAGKAVYFTATFPYVVLIIFFFRGVTLDGCWDGIKHMFYPQWEMLASPQVWLEAATQIFFSLSLAFGGLIAMSSYNPVNNNCHRDAIMVSIINCGTSVFAGIVIFSILGFKPGKFHFGREVPQHDLLAFRGKKNVTQKSLTDWSGSGPGLTFIAFTEAILQIPVSPLWATLFFCMLLTLGLGSMFGTLEGVITPVYDMKIVPWRKEFVTAAICAFSYLIGLLFCQRSGEYWLQMFDTYAGTIPLLIIGLFELVGVAWIYGIKRFEDDLEYMLKMRPSKYFTICWKYVSPILVILLLGASLINMGLQPIKYSTWNFAKAVEEKLDYPPWGYAMIALLICSSFLFIPGIFLLR</sequence>